<gene>
    <name evidence="3" type="ORF">QSP1433_LOCUS8496</name>
</gene>
<protein>
    <submittedName>
        <fullName evidence="3">Uncharacterized protein</fullName>
    </submittedName>
</protein>
<feature type="compositionally biased region" description="Basic residues" evidence="2">
    <location>
        <begin position="239"/>
        <end position="248"/>
    </location>
</feature>
<keyword evidence="1" id="KW-0175">Coiled coil</keyword>
<name>A0A7S2WFB2_9STRA</name>
<dbReference type="AlphaFoldDB" id="A0A7S2WFB2"/>
<dbReference type="EMBL" id="HBHK01013527">
    <property type="protein sequence ID" value="CAD9684614.1"/>
    <property type="molecule type" value="Transcribed_RNA"/>
</dbReference>
<feature type="compositionally biased region" description="Low complexity" evidence="2">
    <location>
        <begin position="249"/>
        <end position="265"/>
    </location>
</feature>
<organism evidence="3">
    <name type="scientific">Mucochytrium quahogii</name>
    <dbReference type="NCBI Taxonomy" id="96639"/>
    <lineage>
        <taxon>Eukaryota</taxon>
        <taxon>Sar</taxon>
        <taxon>Stramenopiles</taxon>
        <taxon>Bigyra</taxon>
        <taxon>Labyrinthulomycetes</taxon>
        <taxon>Thraustochytrida</taxon>
        <taxon>Thraustochytriidae</taxon>
        <taxon>Mucochytrium</taxon>
    </lineage>
</organism>
<feature type="compositionally biased region" description="Basic and acidic residues" evidence="2">
    <location>
        <begin position="453"/>
        <end position="466"/>
    </location>
</feature>
<feature type="coiled-coil region" evidence="1">
    <location>
        <begin position="26"/>
        <end position="129"/>
    </location>
</feature>
<accession>A0A7S2WFB2</accession>
<feature type="compositionally biased region" description="Low complexity" evidence="2">
    <location>
        <begin position="467"/>
        <end position="480"/>
    </location>
</feature>
<feature type="compositionally biased region" description="Basic residues" evidence="2">
    <location>
        <begin position="293"/>
        <end position="305"/>
    </location>
</feature>
<evidence type="ECO:0000256" key="2">
    <source>
        <dbReference type="SAM" id="MobiDB-lite"/>
    </source>
</evidence>
<evidence type="ECO:0000256" key="1">
    <source>
        <dbReference type="SAM" id="Coils"/>
    </source>
</evidence>
<feature type="compositionally biased region" description="Acidic residues" evidence="2">
    <location>
        <begin position="266"/>
        <end position="277"/>
    </location>
</feature>
<feature type="region of interest" description="Disordered" evidence="2">
    <location>
        <begin position="439"/>
        <end position="514"/>
    </location>
</feature>
<sequence>MIPNAKVACARLFKCIQVHQQAALKCAEMKQKVEVARLSLEAEEAAFETARQEHADEEEYMSKLVQAREQLKESEAALMRYQTTLKGLDTETFDKTFTEKWRTEIKIEIDKEQKKQNDLNKSMDALKKTGPSYQKVLLSRRKIWEEDRKKFEREMQHINMFKNLFKDDIWVEGNEVMKEFVRTYAEKPKSDPEEKITDEGVVNILSEMDHQAGETEKEKIDKRPTKKRKPESGKENGKPKTKRKKNRKPNTNTPAPPETTKTETPGEADGENEDTASEGDILQDKTVQPPAQKKNKQKKNNRIRRLSSSSLQEVSKTLSKERKLCIQYWNDADGVRETLDKEVDEAAGYAPSDITSRLDFSGTNISTRLKPPLIPYRNHVYEYLKRKFTPGETRHIVIRRFAHLDKKEQATEQQLKNLTKNVNKLVFLNRSIRKLFRKGTQEDEDSEDTMLDIYDKKTSETVKTVEPESTSPEVEPSAVPKPNGTDQTTLTDAPLEIDAKATPASSSPIAPPAV</sequence>
<feature type="compositionally biased region" description="Basic and acidic residues" evidence="2">
    <location>
        <begin position="208"/>
        <end position="223"/>
    </location>
</feature>
<feature type="region of interest" description="Disordered" evidence="2">
    <location>
        <begin position="208"/>
        <end position="314"/>
    </location>
</feature>
<proteinExistence type="predicted"/>
<reference evidence="3" key="1">
    <citation type="submission" date="2021-01" db="EMBL/GenBank/DDBJ databases">
        <authorList>
            <person name="Corre E."/>
            <person name="Pelletier E."/>
            <person name="Niang G."/>
            <person name="Scheremetjew M."/>
            <person name="Finn R."/>
            <person name="Kale V."/>
            <person name="Holt S."/>
            <person name="Cochrane G."/>
            <person name="Meng A."/>
            <person name="Brown T."/>
            <person name="Cohen L."/>
        </authorList>
    </citation>
    <scope>NUCLEOTIDE SEQUENCE</scope>
    <source>
        <strain evidence="3">NY070348D</strain>
    </source>
</reference>
<evidence type="ECO:0000313" key="3">
    <source>
        <dbReference type="EMBL" id="CAD9684614.1"/>
    </source>
</evidence>